<dbReference type="Proteomes" id="UP001369815">
    <property type="component" value="Unassembled WGS sequence"/>
</dbReference>
<protein>
    <recommendedName>
        <fullName evidence="1">SMP-30/Gluconolactonase/LRE-like region domain-containing protein</fullName>
    </recommendedName>
</protein>
<dbReference type="Gene3D" id="2.120.10.30">
    <property type="entry name" value="TolB, C-terminal domain"/>
    <property type="match status" value="1"/>
</dbReference>
<dbReference type="SUPFAM" id="SSF63829">
    <property type="entry name" value="Calcium-dependent phosphotriesterase"/>
    <property type="match status" value="1"/>
</dbReference>
<dbReference type="PANTHER" id="PTHR47064:SF2">
    <property type="entry name" value="SMP-30_GLUCONOLACTONASE_LRE-LIKE REGION DOMAIN-CONTAINING PROTEIN-RELATED"/>
    <property type="match status" value="1"/>
</dbReference>
<dbReference type="EMBL" id="JBANMG010000004">
    <property type="protein sequence ID" value="KAK6954640.1"/>
    <property type="molecule type" value="Genomic_DNA"/>
</dbReference>
<comment type="caution">
    <text evidence="2">The sequence shown here is derived from an EMBL/GenBank/DDBJ whole genome shotgun (WGS) entry which is preliminary data.</text>
</comment>
<evidence type="ECO:0000259" key="1">
    <source>
        <dbReference type="Pfam" id="PF08450"/>
    </source>
</evidence>
<organism evidence="2 3">
    <name type="scientific">Daldinia eschscholtzii</name>
    <dbReference type="NCBI Taxonomy" id="292717"/>
    <lineage>
        <taxon>Eukaryota</taxon>
        <taxon>Fungi</taxon>
        <taxon>Dikarya</taxon>
        <taxon>Ascomycota</taxon>
        <taxon>Pezizomycotina</taxon>
        <taxon>Sordariomycetes</taxon>
        <taxon>Xylariomycetidae</taxon>
        <taxon>Xylariales</taxon>
        <taxon>Hypoxylaceae</taxon>
        <taxon>Daldinia</taxon>
    </lineage>
</organism>
<reference evidence="2 3" key="1">
    <citation type="journal article" date="2024" name="Front Chem Biol">
        <title>Unveiling the potential of Daldinia eschscholtzii MFLUCC 19-0629 through bioactivity and bioinformatics studies for enhanced sustainable agriculture production.</title>
        <authorList>
            <person name="Brooks S."/>
            <person name="Weaver J.A."/>
            <person name="Klomchit A."/>
            <person name="Alharthi S.A."/>
            <person name="Onlamun T."/>
            <person name="Nurani R."/>
            <person name="Vong T.K."/>
            <person name="Alberti F."/>
            <person name="Greco C."/>
        </authorList>
    </citation>
    <scope>NUCLEOTIDE SEQUENCE [LARGE SCALE GENOMIC DNA]</scope>
    <source>
        <strain evidence="2">MFLUCC 19-0629</strain>
    </source>
</reference>
<dbReference type="InterPro" id="IPR052988">
    <property type="entry name" value="Oryzine_lactonohydrolase"/>
</dbReference>
<keyword evidence="3" id="KW-1185">Reference proteome</keyword>
<name>A0AAX6MPP4_9PEZI</name>
<dbReference type="InterPro" id="IPR011042">
    <property type="entry name" value="6-blade_b-propeller_TolB-like"/>
</dbReference>
<dbReference type="AlphaFoldDB" id="A0AAX6MPP4"/>
<dbReference type="PANTHER" id="PTHR47064">
    <property type="entry name" value="PUTATIVE (AFU_ORTHOLOGUE AFUA_1G08990)-RELATED"/>
    <property type="match status" value="1"/>
</dbReference>
<feature type="domain" description="SMP-30/Gluconolactonase/LRE-like region" evidence="1">
    <location>
        <begin position="120"/>
        <end position="216"/>
    </location>
</feature>
<proteinExistence type="predicted"/>
<accession>A0AAX6MPP4</accession>
<sequence length="232" mass="25661">MEVANSSVWKVHDVSFYRIIGTNPSLKLLLSVEAYPFAHEAGVFLPSTKELFMTSNQFTDQDGNKKVQITKVTLTSDDQTPEREEVDCADIVMGNGAVNDLDNILFCAQGSKTAPGGLFRMSPIPPYKAEAVVTSFYSRPFNSVNDVVIAKDGCIWFTDPIYGFEQGIRPSPSLPNQVYRYDPRTSSIRAVADGFGRPNGLCFSPDETVLYITDTDYIHGDDSKDPTRCSTM</sequence>
<evidence type="ECO:0000313" key="2">
    <source>
        <dbReference type="EMBL" id="KAK6954640.1"/>
    </source>
</evidence>
<dbReference type="Pfam" id="PF08450">
    <property type="entry name" value="SGL"/>
    <property type="match status" value="1"/>
</dbReference>
<gene>
    <name evidence="2" type="ORF">Daesc_004607</name>
</gene>
<dbReference type="InterPro" id="IPR013658">
    <property type="entry name" value="SGL"/>
</dbReference>
<evidence type="ECO:0000313" key="3">
    <source>
        <dbReference type="Proteomes" id="UP001369815"/>
    </source>
</evidence>